<evidence type="ECO:0000313" key="2">
    <source>
        <dbReference type="EMBL" id="CZV83007.1"/>
    </source>
</evidence>
<dbReference type="PROSITE" id="PS51257">
    <property type="entry name" value="PROKAR_LIPOPROTEIN"/>
    <property type="match status" value="1"/>
</dbReference>
<protein>
    <recommendedName>
        <fullName evidence="4">Outer membrane protein assembly factor BamE</fullName>
    </recommendedName>
</protein>
<reference evidence="2 3" key="1">
    <citation type="submission" date="2016-03" db="EMBL/GenBank/DDBJ databases">
        <authorList>
            <consortium name="Pathogen Informatics"/>
        </authorList>
    </citation>
    <scope>NUCLEOTIDE SEQUENCE [LARGE SCALE GENOMIC DNA]</scope>
    <source>
        <strain evidence="3">e1252</strain>
    </source>
</reference>
<dbReference type="RefSeq" id="WP_063144871.1">
    <property type="nucleotide sequence ID" value="NZ_FJXR01000020.1"/>
</dbReference>
<proteinExistence type="predicted"/>
<sequence length="115" mass="13047">MRAINVLGVALACLLSTSCASNYDGTKATSLAQYSEKEIRQKLIPEVTTRKDVLIAFGVPANTADYNNSRHWEYTSQILDRRIYLIIPLNLDRKQQLSVDFSDKGILTTYNYIEK</sequence>
<keyword evidence="1" id="KW-0732">Signal</keyword>
<name>A0A144PAF9_ENTCL</name>
<feature type="chain" id="PRO_5009814278" description="Outer membrane protein assembly factor BamE" evidence="1">
    <location>
        <begin position="23"/>
        <end position="115"/>
    </location>
</feature>
<accession>A0A144PAF9</accession>
<evidence type="ECO:0008006" key="4">
    <source>
        <dbReference type="Google" id="ProtNLM"/>
    </source>
</evidence>
<evidence type="ECO:0000256" key="1">
    <source>
        <dbReference type="SAM" id="SignalP"/>
    </source>
</evidence>
<dbReference type="AlphaFoldDB" id="A0A144PAF9"/>
<feature type="signal peptide" evidence="1">
    <location>
        <begin position="1"/>
        <end position="22"/>
    </location>
</feature>
<evidence type="ECO:0000313" key="3">
    <source>
        <dbReference type="Proteomes" id="UP000076008"/>
    </source>
</evidence>
<dbReference type="EMBL" id="FJXR01000020">
    <property type="protein sequence ID" value="CZV83007.1"/>
    <property type="molecule type" value="Genomic_DNA"/>
</dbReference>
<gene>
    <name evidence="2" type="ORF">SAMEA2273318_03318</name>
</gene>
<organism evidence="2 3">
    <name type="scientific">Enterobacter cloacae</name>
    <dbReference type="NCBI Taxonomy" id="550"/>
    <lineage>
        <taxon>Bacteria</taxon>
        <taxon>Pseudomonadati</taxon>
        <taxon>Pseudomonadota</taxon>
        <taxon>Gammaproteobacteria</taxon>
        <taxon>Enterobacterales</taxon>
        <taxon>Enterobacteriaceae</taxon>
        <taxon>Enterobacter</taxon>
        <taxon>Enterobacter cloacae complex</taxon>
    </lineage>
</organism>
<dbReference type="Proteomes" id="UP000076008">
    <property type="component" value="Unassembled WGS sequence"/>
</dbReference>